<evidence type="ECO:0000313" key="1">
    <source>
        <dbReference type="EMBL" id="GFU09983.1"/>
    </source>
</evidence>
<evidence type="ECO:0000313" key="2">
    <source>
        <dbReference type="Proteomes" id="UP000887013"/>
    </source>
</evidence>
<accession>A0A8X6QBJ3</accession>
<name>A0A8X6QBJ3_NEPPI</name>
<organism evidence="1 2">
    <name type="scientific">Nephila pilipes</name>
    <name type="common">Giant wood spider</name>
    <name type="synonym">Nephila maculata</name>
    <dbReference type="NCBI Taxonomy" id="299642"/>
    <lineage>
        <taxon>Eukaryota</taxon>
        <taxon>Metazoa</taxon>
        <taxon>Ecdysozoa</taxon>
        <taxon>Arthropoda</taxon>
        <taxon>Chelicerata</taxon>
        <taxon>Arachnida</taxon>
        <taxon>Araneae</taxon>
        <taxon>Araneomorphae</taxon>
        <taxon>Entelegynae</taxon>
        <taxon>Araneoidea</taxon>
        <taxon>Nephilidae</taxon>
        <taxon>Nephila</taxon>
    </lineage>
</organism>
<sequence length="160" mass="18522">MSEPMSGEDLLNISLFVIIAFDIYSRNILQIWGIHRTNPVTEILIPPPQRDRRSTNWKDPKSTPNISFISGDNDQYVFVQRATFTSRFHRTLFRYHSDSGATLRHPGSPTIAERWGRVFAKFPKKPSGISGGELWDDAMEPLVCLEKRREEPRSNLMMMR</sequence>
<dbReference type="EMBL" id="BMAW01078195">
    <property type="protein sequence ID" value="GFU09983.1"/>
    <property type="molecule type" value="Genomic_DNA"/>
</dbReference>
<comment type="caution">
    <text evidence="1">The sequence shown here is derived from an EMBL/GenBank/DDBJ whole genome shotgun (WGS) entry which is preliminary data.</text>
</comment>
<dbReference type="Proteomes" id="UP000887013">
    <property type="component" value="Unassembled WGS sequence"/>
</dbReference>
<protein>
    <submittedName>
        <fullName evidence="1">Uncharacterized protein</fullName>
    </submittedName>
</protein>
<proteinExistence type="predicted"/>
<dbReference type="AlphaFoldDB" id="A0A8X6QBJ3"/>
<keyword evidence="2" id="KW-1185">Reference proteome</keyword>
<reference evidence="1" key="1">
    <citation type="submission" date="2020-08" db="EMBL/GenBank/DDBJ databases">
        <title>Multicomponent nature underlies the extraordinary mechanical properties of spider dragline silk.</title>
        <authorList>
            <person name="Kono N."/>
            <person name="Nakamura H."/>
            <person name="Mori M."/>
            <person name="Yoshida Y."/>
            <person name="Ohtoshi R."/>
            <person name="Malay A.D."/>
            <person name="Moran D.A.P."/>
            <person name="Tomita M."/>
            <person name="Numata K."/>
            <person name="Arakawa K."/>
        </authorList>
    </citation>
    <scope>NUCLEOTIDE SEQUENCE</scope>
</reference>
<gene>
    <name evidence="1" type="ORF">NPIL_377351</name>
</gene>